<evidence type="ECO:0000256" key="1">
    <source>
        <dbReference type="ARBA" id="ARBA00004651"/>
    </source>
</evidence>
<evidence type="ECO:0000256" key="2">
    <source>
        <dbReference type="ARBA" id="ARBA00022475"/>
    </source>
</evidence>
<dbReference type="AlphaFoldDB" id="A0A7Y6IUL7"/>
<feature type="transmembrane region" description="Helical" evidence="6">
    <location>
        <begin position="298"/>
        <end position="316"/>
    </location>
</feature>
<dbReference type="GO" id="GO:0022857">
    <property type="term" value="F:transmembrane transporter activity"/>
    <property type="evidence" value="ECO:0007669"/>
    <property type="project" value="InterPro"/>
</dbReference>
<comment type="caution">
    <text evidence="7">The sequence shown here is derived from an EMBL/GenBank/DDBJ whole genome shotgun (WGS) entry which is preliminary data.</text>
</comment>
<reference evidence="7 8" key="1">
    <citation type="submission" date="2020-06" db="EMBL/GenBank/DDBJ databases">
        <authorList>
            <person name="Chanama M."/>
        </authorList>
    </citation>
    <scope>NUCLEOTIDE SEQUENCE [LARGE SCALE GENOMIC DNA]</scope>
    <source>
        <strain evidence="7 8">TBRC6557</strain>
    </source>
</reference>
<dbReference type="SUPFAM" id="SSF103473">
    <property type="entry name" value="MFS general substrate transporter"/>
    <property type="match status" value="1"/>
</dbReference>
<feature type="transmembrane region" description="Helical" evidence="6">
    <location>
        <begin position="270"/>
        <end position="291"/>
    </location>
</feature>
<evidence type="ECO:0000256" key="3">
    <source>
        <dbReference type="ARBA" id="ARBA00022692"/>
    </source>
</evidence>
<feature type="transmembrane region" description="Helical" evidence="6">
    <location>
        <begin position="62"/>
        <end position="82"/>
    </location>
</feature>
<keyword evidence="8" id="KW-1185">Reference proteome</keyword>
<keyword evidence="2" id="KW-1003">Cell membrane</keyword>
<feature type="transmembrane region" description="Helical" evidence="6">
    <location>
        <begin position="183"/>
        <end position="202"/>
    </location>
</feature>
<dbReference type="InterPro" id="IPR011701">
    <property type="entry name" value="MFS"/>
</dbReference>
<feature type="transmembrane region" description="Helical" evidence="6">
    <location>
        <begin position="28"/>
        <end position="50"/>
    </location>
</feature>
<evidence type="ECO:0000313" key="8">
    <source>
        <dbReference type="Proteomes" id="UP000546126"/>
    </source>
</evidence>
<evidence type="ECO:0000256" key="6">
    <source>
        <dbReference type="SAM" id="Phobius"/>
    </source>
</evidence>
<evidence type="ECO:0000313" key="7">
    <source>
        <dbReference type="EMBL" id="NUW43404.1"/>
    </source>
</evidence>
<feature type="transmembrane region" description="Helical" evidence="6">
    <location>
        <begin position="389"/>
        <end position="410"/>
    </location>
</feature>
<feature type="transmembrane region" description="Helical" evidence="6">
    <location>
        <begin position="234"/>
        <end position="258"/>
    </location>
</feature>
<gene>
    <name evidence="7" type="ORF">HT134_25200</name>
</gene>
<proteinExistence type="predicted"/>
<feature type="transmembrane region" description="Helical" evidence="6">
    <location>
        <begin position="116"/>
        <end position="144"/>
    </location>
</feature>
<keyword evidence="3 6" id="KW-0812">Transmembrane</keyword>
<dbReference type="RefSeq" id="WP_175602922.1">
    <property type="nucleotide sequence ID" value="NZ_JABWGO010000006.1"/>
</dbReference>
<name>A0A7Y6IUL7_9ACTN</name>
<dbReference type="PANTHER" id="PTHR23513:SF11">
    <property type="entry name" value="STAPHYLOFERRIN A TRANSPORTER"/>
    <property type="match status" value="1"/>
</dbReference>
<dbReference type="EMBL" id="JABWGO010000006">
    <property type="protein sequence ID" value="NUW43404.1"/>
    <property type="molecule type" value="Genomic_DNA"/>
</dbReference>
<dbReference type="Gene3D" id="1.20.1250.20">
    <property type="entry name" value="MFS general substrate transporter like domains"/>
    <property type="match status" value="1"/>
</dbReference>
<organism evidence="7 8">
    <name type="scientific">Nonomuraea rhodomycinica</name>
    <dbReference type="NCBI Taxonomy" id="1712872"/>
    <lineage>
        <taxon>Bacteria</taxon>
        <taxon>Bacillati</taxon>
        <taxon>Actinomycetota</taxon>
        <taxon>Actinomycetes</taxon>
        <taxon>Streptosporangiales</taxon>
        <taxon>Streptosporangiaceae</taxon>
        <taxon>Nonomuraea</taxon>
    </lineage>
</organism>
<dbReference type="PANTHER" id="PTHR23513">
    <property type="entry name" value="INTEGRAL MEMBRANE EFFLUX PROTEIN-RELATED"/>
    <property type="match status" value="1"/>
</dbReference>
<dbReference type="CDD" id="cd06173">
    <property type="entry name" value="MFS_MefA_like"/>
    <property type="match status" value="1"/>
</dbReference>
<dbReference type="Pfam" id="PF07690">
    <property type="entry name" value="MFS_1"/>
    <property type="match status" value="1"/>
</dbReference>
<dbReference type="Proteomes" id="UP000546126">
    <property type="component" value="Unassembled WGS sequence"/>
</dbReference>
<dbReference type="InterPro" id="IPR036259">
    <property type="entry name" value="MFS_trans_sf"/>
</dbReference>
<feature type="transmembrane region" description="Helical" evidence="6">
    <location>
        <begin position="89"/>
        <end position="110"/>
    </location>
</feature>
<comment type="subcellular location">
    <subcellularLocation>
        <location evidence="1">Cell membrane</location>
        <topology evidence="1">Multi-pass membrane protein</topology>
    </subcellularLocation>
</comment>
<evidence type="ECO:0000256" key="4">
    <source>
        <dbReference type="ARBA" id="ARBA00022989"/>
    </source>
</evidence>
<feature type="transmembrane region" description="Helical" evidence="6">
    <location>
        <begin position="322"/>
        <end position="340"/>
    </location>
</feature>
<evidence type="ECO:0000256" key="5">
    <source>
        <dbReference type="ARBA" id="ARBA00023136"/>
    </source>
</evidence>
<keyword evidence="5 6" id="KW-0472">Membrane</keyword>
<feature type="transmembrane region" description="Helical" evidence="6">
    <location>
        <begin position="156"/>
        <end position="177"/>
    </location>
</feature>
<keyword evidence="4 6" id="KW-1133">Transmembrane helix</keyword>
<protein>
    <submittedName>
        <fullName evidence="7">MFS transporter</fullName>
    </submittedName>
</protein>
<feature type="transmembrane region" description="Helical" evidence="6">
    <location>
        <begin position="360"/>
        <end position="383"/>
    </location>
</feature>
<sequence>MRRFVTESGRRSLRTMAAPLAVRGFRHYYLGQTASAFGDALTPLALAFAVLDLTGSPADLGIVVLSTRVPIIALTLVGGAFGDRFPRRGVMLLADVVRFLAHGLTAVLLLTGTAHLWTLVALQLVAGTGSALFNPAAVGLVMSLAGKERLQEANSLLSISRSATSIAALGAGGALVATVGSGWAVLVDALTFLVSAVFLWRLPRAVATERPPHRAGLLASIGEGVREVAGRPWLWIWIVHVALTNMIAVAPVVVLGPYVADEHLGGAPAWSAIGIGYAVGGLAGGVVGARWRPARPMAAALAFFLLMAPLPALLAVPAATWLLAPAASLAGLQLVVYNVLQTTTLQRRLPEELVARAGSVVMLGALVAAPLGMGMSGPLAAAWGADTVLALSAGLLVVFTLATLLVPAVWKVRDDLSDEVPGETAEAEAEAETPSR</sequence>
<accession>A0A7Y6IUL7</accession>
<dbReference type="GO" id="GO:0005886">
    <property type="term" value="C:plasma membrane"/>
    <property type="evidence" value="ECO:0007669"/>
    <property type="project" value="UniProtKB-SubCell"/>
</dbReference>